<name>A0ABW6PLX1_9NOCA</name>
<evidence type="ECO:0000256" key="1">
    <source>
        <dbReference type="ARBA" id="ARBA00006754"/>
    </source>
</evidence>
<dbReference type="InterPro" id="IPR041522">
    <property type="entry name" value="CdaR_GGDEF"/>
</dbReference>
<dbReference type="InterPro" id="IPR025751">
    <property type="entry name" value="RsbRD_N_dom"/>
</dbReference>
<dbReference type="RefSeq" id="WP_387699995.1">
    <property type="nucleotide sequence ID" value="NZ_JBIAMX010000005.1"/>
</dbReference>
<protein>
    <submittedName>
        <fullName evidence="5">PucR family transcriptional regulator</fullName>
    </submittedName>
</protein>
<dbReference type="PANTHER" id="PTHR33744:SF7">
    <property type="entry name" value="PUCR FAMILY TRANSCRIPTIONAL REGULATOR"/>
    <property type="match status" value="1"/>
</dbReference>
<dbReference type="InterPro" id="IPR025736">
    <property type="entry name" value="PucR_C-HTH_dom"/>
</dbReference>
<dbReference type="Proteomes" id="UP001601444">
    <property type="component" value="Unassembled WGS sequence"/>
</dbReference>
<reference evidence="5 6" key="1">
    <citation type="submission" date="2024-10" db="EMBL/GenBank/DDBJ databases">
        <title>The Natural Products Discovery Center: Release of the First 8490 Sequenced Strains for Exploring Actinobacteria Biosynthetic Diversity.</title>
        <authorList>
            <person name="Kalkreuter E."/>
            <person name="Kautsar S.A."/>
            <person name="Yang D."/>
            <person name="Bader C.D."/>
            <person name="Teijaro C.N."/>
            <person name="Fluegel L."/>
            <person name="Davis C.M."/>
            <person name="Simpson J.R."/>
            <person name="Lauterbach L."/>
            <person name="Steele A.D."/>
            <person name="Gui C."/>
            <person name="Meng S."/>
            <person name="Li G."/>
            <person name="Viehrig K."/>
            <person name="Ye F."/>
            <person name="Su P."/>
            <person name="Kiefer A.F."/>
            <person name="Nichols A."/>
            <person name="Cepeda A.J."/>
            <person name="Yan W."/>
            <person name="Fan B."/>
            <person name="Jiang Y."/>
            <person name="Adhikari A."/>
            <person name="Zheng C.-J."/>
            <person name="Schuster L."/>
            <person name="Cowan T.M."/>
            <person name="Smanski M.J."/>
            <person name="Chevrette M.G."/>
            <person name="De Carvalho L.P.S."/>
            <person name="Shen B."/>
        </authorList>
    </citation>
    <scope>NUCLEOTIDE SEQUENCE [LARGE SCALE GENOMIC DNA]</scope>
    <source>
        <strain evidence="5 6">NPDC004045</strain>
    </source>
</reference>
<proteinExistence type="inferred from homology"/>
<evidence type="ECO:0000259" key="4">
    <source>
        <dbReference type="Pfam" id="PF17853"/>
    </source>
</evidence>
<evidence type="ECO:0000313" key="5">
    <source>
        <dbReference type="EMBL" id="MFF0543348.1"/>
    </source>
</evidence>
<evidence type="ECO:0000259" key="3">
    <source>
        <dbReference type="Pfam" id="PF14361"/>
    </source>
</evidence>
<dbReference type="Pfam" id="PF17853">
    <property type="entry name" value="GGDEF_2"/>
    <property type="match status" value="1"/>
</dbReference>
<dbReference type="EMBL" id="JBIAMX010000005">
    <property type="protein sequence ID" value="MFF0543348.1"/>
    <property type="molecule type" value="Genomic_DNA"/>
</dbReference>
<dbReference type="InterPro" id="IPR051448">
    <property type="entry name" value="CdaR-like_regulators"/>
</dbReference>
<evidence type="ECO:0000259" key="2">
    <source>
        <dbReference type="Pfam" id="PF13556"/>
    </source>
</evidence>
<keyword evidence="6" id="KW-1185">Reference proteome</keyword>
<feature type="domain" description="PucR C-terminal helix-turn-helix" evidence="2">
    <location>
        <begin position="363"/>
        <end position="419"/>
    </location>
</feature>
<dbReference type="Pfam" id="PF13556">
    <property type="entry name" value="HTH_30"/>
    <property type="match status" value="1"/>
</dbReference>
<dbReference type="Pfam" id="PF14361">
    <property type="entry name" value="RsbRD_N"/>
    <property type="match status" value="1"/>
</dbReference>
<dbReference type="PANTHER" id="PTHR33744">
    <property type="entry name" value="CARBOHYDRATE DIACID REGULATOR"/>
    <property type="match status" value="1"/>
</dbReference>
<evidence type="ECO:0000313" key="6">
    <source>
        <dbReference type="Proteomes" id="UP001601444"/>
    </source>
</evidence>
<dbReference type="Gene3D" id="1.10.10.2840">
    <property type="entry name" value="PucR C-terminal helix-turn-helix domain"/>
    <property type="match status" value="1"/>
</dbReference>
<sequence>MSAGSHSPGALDTATLQSERTRIVAELYERSEDMADAGVSAILARIPAYAARGDRFRADVHDQVTQLTRLGLGALLEDRRVTPADVGATRVAATRRAQSGVTLVEYLKAFRLSQQALWKALISHAGDSEVGREAALSMVTPLSRFCDLISTQAANAFLEHQQYLATENRRETIEVIDGLLDGVLPGGGPALSLAHAHGIGLSPGAPMVVVTAVLLGGGDRPEAAAEARRRVCAALARTGVTGTRTLAGVRGGEVVAIVVLGRDGSTVDLVGRLRAVTDHLRAEGLSVAMAVSTVATSVARLPHAHQRAVAALDLLPDSGGVLALPALSPFRYLLLRADDTARHLVDHRIRDLLADDRARGGTLADTIRAFAAADMNLREAAVALRVHLNTAKYRLGRIQDLTGRNLRRVDDLIELLVAIDLQDPHS</sequence>
<comment type="caution">
    <text evidence="5">The sequence shown here is derived from an EMBL/GenBank/DDBJ whole genome shotgun (WGS) entry which is preliminary data.</text>
</comment>
<feature type="domain" description="RsbT co-antagonist protein RsbRD N-terminal" evidence="3">
    <location>
        <begin position="33"/>
        <end position="171"/>
    </location>
</feature>
<feature type="domain" description="CdaR GGDEF-like" evidence="4">
    <location>
        <begin position="193"/>
        <end position="314"/>
    </location>
</feature>
<comment type="similarity">
    <text evidence="1">Belongs to the CdaR family.</text>
</comment>
<gene>
    <name evidence="5" type="ORF">ACFYTF_10990</name>
</gene>
<dbReference type="InterPro" id="IPR042070">
    <property type="entry name" value="PucR_C-HTH_sf"/>
</dbReference>
<accession>A0ABW6PLX1</accession>
<organism evidence="5 6">
    <name type="scientific">Nocardia thailandica</name>
    <dbReference type="NCBI Taxonomy" id="257275"/>
    <lineage>
        <taxon>Bacteria</taxon>
        <taxon>Bacillati</taxon>
        <taxon>Actinomycetota</taxon>
        <taxon>Actinomycetes</taxon>
        <taxon>Mycobacteriales</taxon>
        <taxon>Nocardiaceae</taxon>
        <taxon>Nocardia</taxon>
    </lineage>
</organism>